<evidence type="ECO:0008006" key="4">
    <source>
        <dbReference type="Google" id="ProtNLM"/>
    </source>
</evidence>
<accession>Q0U451</accession>
<evidence type="ECO:0000256" key="1">
    <source>
        <dbReference type="SAM" id="SignalP"/>
    </source>
</evidence>
<gene>
    <name evidence="2" type="ORF">SNOG_13463</name>
</gene>
<sequence>MFALSCGFPLLLFAFLLFSSWAAVLQRAEGRINKHDVTMLPQTTPLRKQTWRSHGRPVVEADAIARVPQKRGRLVFRCTRTLYPNLIMSGSRVPADHDQVPATALDRLHLDLSTRLQSSQDSSRTSTSAH</sequence>
<feature type="chain" id="PRO_5004177467" description="Secreted protein" evidence="1">
    <location>
        <begin position="23"/>
        <end position="130"/>
    </location>
</feature>
<dbReference type="HOGENOM" id="CLU_1938910_0_0_1"/>
<dbReference type="Proteomes" id="UP000001055">
    <property type="component" value="Unassembled WGS sequence"/>
</dbReference>
<dbReference type="EMBL" id="CH445350">
    <property type="protein sequence ID" value="EAT79347.1"/>
    <property type="molecule type" value="Genomic_DNA"/>
</dbReference>
<dbReference type="RefSeq" id="XP_001803675.1">
    <property type="nucleotide sequence ID" value="XM_001803623.1"/>
</dbReference>
<dbReference type="KEGG" id="pno:SNOG_13463"/>
<name>Q0U451_PHANO</name>
<keyword evidence="1" id="KW-0732">Signal</keyword>
<evidence type="ECO:0000313" key="3">
    <source>
        <dbReference type="Proteomes" id="UP000001055"/>
    </source>
</evidence>
<dbReference type="InParanoid" id="Q0U451"/>
<dbReference type="GeneID" id="5980592"/>
<evidence type="ECO:0000313" key="2">
    <source>
        <dbReference type="EMBL" id="EAT79347.1"/>
    </source>
</evidence>
<dbReference type="AlphaFoldDB" id="Q0U451"/>
<proteinExistence type="predicted"/>
<feature type="signal peptide" evidence="1">
    <location>
        <begin position="1"/>
        <end position="22"/>
    </location>
</feature>
<reference evidence="3" key="1">
    <citation type="journal article" date="2007" name="Plant Cell">
        <title>Dothideomycete-plant interactions illuminated by genome sequencing and EST analysis of the wheat pathogen Stagonospora nodorum.</title>
        <authorList>
            <person name="Hane J.K."/>
            <person name="Lowe R.G."/>
            <person name="Solomon P.S."/>
            <person name="Tan K.C."/>
            <person name="Schoch C.L."/>
            <person name="Spatafora J.W."/>
            <person name="Crous P.W."/>
            <person name="Kodira C."/>
            <person name="Birren B.W."/>
            <person name="Galagan J.E."/>
            <person name="Torriani S.F."/>
            <person name="McDonald B.A."/>
            <person name="Oliver R.P."/>
        </authorList>
    </citation>
    <scope>NUCLEOTIDE SEQUENCE [LARGE SCALE GENOMIC DNA]</scope>
    <source>
        <strain evidence="3">SN15 / ATCC MYA-4574 / FGSC 10173</strain>
    </source>
</reference>
<organism evidence="2 3">
    <name type="scientific">Phaeosphaeria nodorum (strain SN15 / ATCC MYA-4574 / FGSC 10173)</name>
    <name type="common">Glume blotch fungus</name>
    <name type="synonym">Parastagonospora nodorum</name>
    <dbReference type="NCBI Taxonomy" id="321614"/>
    <lineage>
        <taxon>Eukaryota</taxon>
        <taxon>Fungi</taxon>
        <taxon>Dikarya</taxon>
        <taxon>Ascomycota</taxon>
        <taxon>Pezizomycotina</taxon>
        <taxon>Dothideomycetes</taxon>
        <taxon>Pleosporomycetidae</taxon>
        <taxon>Pleosporales</taxon>
        <taxon>Pleosporineae</taxon>
        <taxon>Phaeosphaeriaceae</taxon>
        <taxon>Parastagonospora</taxon>
    </lineage>
</organism>
<protein>
    <recommendedName>
        <fullName evidence="4">Secreted protein</fullName>
    </recommendedName>
</protein>